<comment type="caution">
    <text evidence="1">The sequence shown here is derived from an EMBL/GenBank/DDBJ whole genome shotgun (WGS) entry which is preliminary data.</text>
</comment>
<dbReference type="AlphaFoldDB" id="A0A0W8FZU8"/>
<dbReference type="EMBL" id="LNQE01000473">
    <property type="protein sequence ID" value="KUG26390.1"/>
    <property type="molecule type" value="Genomic_DNA"/>
</dbReference>
<name>A0A0W8FZU8_9ZZZZ</name>
<gene>
    <name evidence="1" type="ORF">ASZ90_003770</name>
</gene>
<reference evidence="1" key="1">
    <citation type="journal article" date="2015" name="Proc. Natl. Acad. Sci. U.S.A.">
        <title>Networks of energetic and metabolic interactions define dynamics in microbial communities.</title>
        <authorList>
            <person name="Embree M."/>
            <person name="Liu J.K."/>
            <person name="Al-Bassam M.M."/>
            <person name="Zengler K."/>
        </authorList>
    </citation>
    <scope>NUCLEOTIDE SEQUENCE</scope>
</reference>
<evidence type="ECO:0000313" key="1">
    <source>
        <dbReference type="EMBL" id="KUG26390.1"/>
    </source>
</evidence>
<organism evidence="1">
    <name type="scientific">hydrocarbon metagenome</name>
    <dbReference type="NCBI Taxonomy" id="938273"/>
    <lineage>
        <taxon>unclassified sequences</taxon>
        <taxon>metagenomes</taxon>
        <taxon>ecological metagenomes</taxon>
    </lineage>
</organism>
<accession>A0A0W8FZU8</accession>
<protein>
    <submittedName>
        <fullName evidence="1">Uncharacterized protein</fullName>
    </submittedName>
</protein>
<sequence>MFYKVIFGNSIEYDKLLDVEDDIGNLVDTQINQYTGLDSVIYSNSQIDLLLNSSGEIEGLKICNECTKSFNIESHLLQLAHKLILNQNTTAEVIDGNGFSELMDAESLKEYSKH</sequence>
<proteinExistence type="predicted"/>